<accession>C6A015</accession>
<proteinExistence type="predicted"/>
<evidence type="ECO:0000313" key="2">
    <source>
        <dbReference type="Proteomes" id="UP000009079"/>
    </source>
</evidence>
<dbReference type="Proteomes" id="UP000009079">
    <property type="component" value="Chromosome"/>
</dbReference>
<evidence type="ECO:0000313" key="1">
    <source>
        <dbReference type="EMBL" id="ACS90996.1"/>
    </source>
</evidence>
<reference evidence="1 2" key="1">
    <citation type="journal article" date="2009" name="Appl. Environ. Microbiol.">
        <title>Metabolic versatility and indigenous origin of the archaeon Thermococcus sibiricus, isolated from a siberian oil reservoir, as revealed by genome analysis.</title>
        <authorList>
            <person name="Mardanov A.V."/>
            <person name="Ravin N.V."/>
            <person name="Svetlitchnyi V.A."/>
            <person name="Beletsky A.V."/>
            <person name="Miroshnichenko M.L."/>
            <person name="Bonch-Osmolovskaya E.A."/>
            <person name="Skryabin K.G."/>
        </authorList>
    </citation>
    <scope>NUCLEOTIDE SEQUENCE [LARGE SCALE GENOMIC DNA]</scope>
    <source>
        <strain evidence="2">DSM 12597 / MM 739</strain>
    </source>
</reference>
<dbReference type="KEGG" id="tsi:TSIB_1947"/>
<dbReference type="AlphaFoldDB" id="C6A015"/>
<keyword evidence="2" id="KW-1185">Reference proteome</keyword>
<gene>
    <name evidence="1" type="ordered locus">TSIB_1947</name>
</gene>
<sequence>MPSLNRWACGFAFDYAQISQYDEIFMTLVVNLRGVKNERKYGEQ</sequence>
<protein>
    <submittedName>
        <fullName evidence="1">Uncharacterized protein</fullName>
    </submittedName>
</protein>
<dbReference type="HOGENOM" id="CLU_3210948_0_0_2"/>
<dbReference type="EMBL" id="CP001463">
    <property type="protein sequence ID" value="ACS90996.1"/>
    <property type="molecule type" value="Genomic_DNA"/>
</dbReference>
<organism evidence="1 2">
    <name type="scientific">Thermococcus sibiricus (strain DSM 12597 / MM 739)</name>
    <dbReference type="NCBI Taxonomy" id="604354"/>
    <lineage>
        <taxon>Archaea</taxon>
        <taxon>Methanobacteriati</taxon>
        <taxon>Methanobacteriota</taxon>
        <taxon>Thermococci</taxon>
        <taxon>Thermococcales</taxon>
        <taxon>Thermococcaceae</taxon>
        <taxon>Thermococcus</taxon>
    </lineage>
</organism>
<name>C6A015_THESM</name>